<reference evidence="8 9" key="1">
    <citation type="journal article" date="2011" name="Int. J. Syst. Evol. Microbiol.">
        <title>Zhongshania antarctica gen. nov., sp. nov. and Zhongshania guokunii sp. nov., gammaproteobacteria respectively isolated from coastal attached (fast) ice and surface seawater of the Antarctic.</title>
        <authorList>
            <person name="Li H.J."/>
            <person name="Zhang X.Y."/>
            <person name="Chen C.X."/>
            <person name="Zhang Y.J."/>
            <person name="Gao Z.M."/>
            <person name="Yu Y."/>
            <person name="Chen X.L."/>
            <person name="Chen B."/>
            <person name="Zhang Y.Z."/>
        </authorList>
    </citation>
    <scope>NUCLEOTIDE SEQUENCE [LARGE SCALE GENOMIC DNA]</scope>
    <source>
        <strain evidence="8 9">15-R06ZXC-3</strain>
    </source>
</reference>
<comment type="subcellular location">
    <subcellularLocation>
        <location evidence="1 6">Bacterial flagellum basal body</location>
    </subcellularLocation>
</comment>
<evidence type="ECO:0000313" key="8">
    <source>
        <dbReference type="EMBL" id="MEX1663287.1"/>
    </source>
</evidence>
<evidence type="ECO:0000256" key="5">
    <source>
        <dbReference type="ARBA" id="ARBA00025933"/>
    </source>
</evidence>
<proteinExistence type="inferred from homology"/>
<evidence type="ECO:0000259" key="7">
    <source>
        <dbReference type="Pfam" id="PF06429"/>
    </source>
</evidence>
<dbReference type="InterPro" id="IPR010930">
    <property type="entry name" value="Flg_bb/hook_C_dom"/>
</dbReference>
<evidence type="ECO:0000256" key="2">
    <source>
        <dbReference type="ARBA" id="ARBA00009677"/>
    </source>
</evidence>
<evidence type="ECO:0000313" key="9">
    <source>
        <dbReference type="Proteomes" id="UP001557465"/>
    </source>
</evidence>
<evidence type="ECO:0000256" key="6">
    <source>
        <dbReference type="RuleBase" id="RU362062"/>
    </source>
</evidence>
<sequence>MTGPIPDVSTIIGSGLLANRERLSLIASNVANADSITTPGGEPYRAREPVFKAEPVLQGSPAAGVSVAEVVESDAPPKLVYDPGNPYADDKGYVQQSNVDQVQQMTDLISTTQSYKAQIAVLQQSTRLDQAMLQSFID</sequence>
<keyword evidence="8" id="KW-0969">Cilium</keyword>
<dbReference type="EMBL" id="JBFRYC010000014">
    <property type="protein sequence ID" value="MEX1663287.1"/>
    <property type="molecule type" value="Genomic_DNA"/>
</dbReference>
<dbReference type="NCBIfam" id="TIGR01395">
    <property type="entry name" value="FlgC"/>
    <property type="match status" value="1"/>
</dbReference>
<dbReference type="PANTHER" id="PTHR30435:SF2">
    <property type="entry name" value="FLAGELLAR BASAL-BODY ROD PROTEIN FLGC"/>
    <property type="match status" value="1"/>
</dbReference>
<comment type="caution">
    <text evidence="8">The sequence shown here is derived from an EMBL/GenBank/DDBJ whole genome shotgun (WGS) entry which is preliminary data.</text>
</comment>
<keyword evidence="9" id="KW-1185">Reference proteome</keyword>
<feature type="domain" description="Flagellar basal-body/hook protein C-terminal" evidence="7">
    <location>
        <begin position="92"/>
        <end position="134"/>
    </location>
</feature>
<dbReference type="InterPro" id="IPR019776">
    <property type="entry name" value="Flagellar_basal_body_rod_CS"/>
</dbReference>
<evidence type="ECO:0000256" key="3">
    <source>
        <dbReference type="ARBA" id="ARBA00017941"/>
    </source>
</evidence>
<name>A0ABV3TNU1_9RHOB</name>
<dbReference type="PROSITE" id="PS00588">
    <property type="entry name" value="FLAGELLA_BB_ROD"/>
    <property type="match status" value="1"/>
</dbReference>
<dbReference type="InterPro" id="IPR006299">
    <property type="entry name" value="FlgC"/>
</dbReference>
<accession>A0ABV3TNU1</accession>
<protein>
    <recommendedName>
        <fullName evidence="3 6">Flagellar basal-body rod protein FlgC</fullName>
    </recommendedName>
</protein>
<evidence type="ECO:0000256" key="1">
    <source>
        <dbReference type="ARBA" id="ARBA00004117"/>
    </source>
</evidence>
<dbReference type="Pfam" id="PF06429">
    <property type="entry name" value="Flg_bbr_C"/>
    <property type="match status" value="1"/>
</dbReference>
<organism evidence="8 9">
    <name type="scientific">Thioclava arctica</name>
    <dbReference type="NCBI Taxonomy" id="3238301"/>
    <lineage>
        <taxon>Bacteria</taxon>
        <taxon>Pseudomonadati</taxon>
        <taxon>Pseudomonadota</taxon>
        <taxon>Alphaproteobacteria</taxon>
        <taxon>Rhodobacterales</taxon>
        <taxon>Paracoccaceae</taxon>
        <taxon>Thioclava</taxon>
    </lineage>
</organism>
<comment type="subunit">
    <text evidence="5 6">The basal body constitutes a major portion of the flagellar organelle and consists of four rings (L,P,S, and M) mounted on a central rod. The rod consists of about 26 subunits of FlgG in the distal portion, and FlgB, FlgC and FlgF are thought to build up the proximal portion of the rod with about 6 subunits each.</text>
</comment>
<keyword evidence="8" id="KW-0282">Flagellum</keyword>
<dbReference type="RefSeq" id="WP_295529804.1">
    <property type="nucleotide sequence ID" value="NZ_JBFRYC010000014.1"/>
</dbReference>
<dbReference type="Proteomes" id="UP001557465">
    <property type="component" value="Unassembled WGS sequence"/>
</dbReference>
<dbReference type="PANTHER" id="PTHR30435">
    <property type="entry name" value="FLAGELLAR PROTEIN"/>
    <property type="match status" value="1"/>
</dbReference>
<comment type="similarity">
    <text evidence="2">Belongs to the flagella basal body rod proteins family.</text>
</comment>
<gene>
    <name evidence="8" type="primary">flgC</name>
    <name evidence="8" type="ORF">AB4874_16865</name>
</gene>
<keyword evidence="4 6" id="KW-0975">Bacterial flagellum</keyword>
<evidence type="ECO:0000256" key="4">
    <source>
        <dbReference type="ARBA" id="ARBA00023143"/>
    </source>
</evidence>
<keyword evidence="8" id="KW-0966">Cell projection</keyword>